<reference evidence="7 8" key="1">
    <citation type="submission" date="2016-10" db="EMBL/GenBank/DDBJ databases">
        <authorList>
            <person name="de Groot N.N."/>
        </authorList>
    </citation>
    <scope>NUCLEOTIDE SEQUENCE [LARGE SCALE GENOMIC DNA]</scope>
    <source>
        <strain evidence="7 8">DSM 25186</strain>
    </source>
</reference>
<dbReference type="InterPro" id="IPR039425">
    <property type="entry name" value="RNA_pol_sigma-70-like"/>
</dbReference>
<dbReference type="EMBL" id="FNFO01000006">
    <property type="protein sequence ID" value="SDL49710.1"/>
    <property type="molecule type" value="Genomic_DNA"/>
</dbReference>
<dbReference type="InterPro" id="IPR014284">
    <property type="entry name" value="RNA_pol_sigma-70_dom"/>
</dbReference>
<evidence type="ECO:0000313" key="8">
    <source>
        <dbReference type="Proteomes" id="UP000198510"/>
    </source>
</evidence>
<dbReference type="AlphaFoldDB" id="A0A1G9KIN8"/>
<dbReference type="PANTHER" id="PTHR43133:SF8">
    <property type="entry name" value="RNA POLYMERASE SIGMA FACTOR HI_1459-RELATED"/>
    <property type="match status" value="1"/>
</dbReference>
<evidence type="ECO:0000256" key="5">
    <source>
        <dbReference type="ARBA" id="ARBA00023163"/>
    </source>
</evidence>
<evidence type="ECO:0000256" key="4">
    <source>
        <dbReference type="ARBA" id="ARBA00023125"/>
    </source>
</evidence>
<accession>A0A1G9KIN8</accession>
<dbReference type="STRING" id="1075417.SAMN05421823_106177"/>
<dbReference type="RefSeq" id="WP_089683909.1">
    <property type="nucleotide sequence ID" value="NZ_FNFO01000006.1"/>
</dbReference>
<dbReference type="PANTHER" id="PTHR43133">
    <property type="entry name" value="RNA POLYMERASE ECF-TYPE SIGMA FACTO"/>
    <property type="match status" value="1"/>
</dbReference>
<keyword evidence="2" id="KW-0805">Transcription regulation</keyword>
<evidence type="ECO:0000256" key="2">
    <source>
        <dbReference type="ARBA" id="ARBA00023015"/>
    </source>
</evidence>
<dbReference type="NCBIfam" id="TIGR02937">
    <property type="entry name" value="sigma70-ECF"/>
    <property type="match status" value="1"/>
</dbReference>
<organism evidence="7 8">
    <name type="scientific">Catalinimonas alkaloidigena</name>
    <dbReference type="NCBI Taxonomy" id="1075417"/>
    <lineage>
        <taxon>Bacteria</taxon>
        <taxon>Pseudomonadati</taxon>
        <taxon>Bacteroidota</taxon>
        <taxon>Cytophagia</taxon>
        <taxon>Cytophagales</taxon>
        <taxon>Catalimonadaceae</taxon>
        <taxon>Catalinimonas</taxon>
    </lineage>
</organism>
<evidence type="ECO:0000256" key="1">
    <source>
        <dbReference type="ARBA" id="ARBA00010641"/>
    </source>
</evidence>
<dbReference type="Proteomes" id="UP000198510">
    <property type="component" value="Unassembled WGS sequence"/>
</dbReference>
<protein>
    <submittedName>
        <fullName evidence="7">RNA polymerase sigma factor, sigma-70 family</fullName>
    </submittedName>
</protein>
<dbReference type="InterPro" id="IPR013325">
    <property type="entry name" value="RNA_pol_sigma_r2"/>
</dbReference>
<dbReference type="GO" id="GO:0016987">
    <property type="term" value="F:sigma factor activity"/>
    <property type="evidence" value="ECO:0007669"/>
    <property type="project" value="UniProtKB-KW"/>
</dbReference>
<evidence type="ECO:0000256" key="3">
    <source>
        <dbReference type="ARBA" id="ARBA00023082"/>
    </source>
</evidence>
<dbReference type="InterPro" id="IPR036388">
    <property type="entry name" value="WH-like_DNA-bd_sf"/>
</dbReference>
<dbReference type="Pfam" id="PF04542">
    <property type="entry name" value="Sigma70_r2"/>
    <property type="match status" value="1"/>
</dbReference>
<gene>
    <name evidence="7" type="ORF">SAMN05421823_106177</name>
</gene>
<dbReference type="Gene3D" id="1.10.10.10">
    <property type="entry name" value="Winged helix-like DNA-binding domain superfamily/Winged helix DNA-binding domain"/>
    <property type="match status" value="1"/>
</dbReference>
<keyword evidence="3" id="KW-0731">Sigma factor</keyword>
<sequence length="193" mass="22893">MLRPLISRRSSTSDAELYAGLLRNDPASFEYLYQRLFPMVRQHLTSHGSTDEDAQDIFQEGVIALWQNARSGSFQLRDGVKLSTYLTQICKFRWMDKQRKAGYRREKHQEDIPDTRQDADPLAQWLDREEQQTFQTVFAQLDERCQEMLQRFYFQKESMLEIAQAYSIGEASAKNQKYRCMQRLRQLFQQAQS</sequence>
<dbReference type="SUPFAM" id="SSF88659">
    <property type="entry name" value="Sigma3 and sigma4 domains of RNA polymerase sigma factors"/>
    <property type="match status" value="1"/>
</dbReference>
<dbReference type="GO" id="GO:0003677">
    <property type="term" value="F:DNA binding"/>
    <property type="evidence" value="ECO:0007669"/>
    <property type="project" value="UniProtKB-KW"/>
</dbReference>
<keyword evidence="5" id="KW-0804">Transcription</keyword>
<comment type="similarity">
    <text evidence="1">Belongs to the sigma-70 factor family. ECF subfamily.</text>
</comment>
<name>A0A1G9KIN8_9BACT</name>
<evidence type="ECO:0000259" key="6">
    <source>
        <dbReference type="Pfam" id="PF04542"/>
    </source>
</evidence>
<proteinExistence type="inferred from homology"/>
<dbReference type="Gene3D" id="1.10.1740.10">
    <property type="match status" value="1"/>
</dbReference>
<dbReference type="OrthoDB" id="1099849at2"/>
<dbReference type="InterPro" id="IPR007627">
    <property type="entry name" value="RNA_pol_sigma70_r2"/>
</dbReference>
<feature type="domain" description="RNA polymerase sigma-70 region 2" evidence="6">
    <location>
        <begin position="32"/>
        <end position="101"/>
    </location>
</feature>
<dbReference type="SUPFAM" id="SSF88946">
    <property type="entry name" value="Sigma2 domain of RNA polymerase sigma factors"/>
    <property type="match status" value="1"/>
</dbReference>
<dbReference type="InterPro" id="IPR013324">
    <property type="entry name" value="RNA_pol_sigma_r3/r4-like"/>
</dbReference>
<keyword evidence="4" id="KW-0238">DNA-binding</keyword>
<dbReference type="GO" id="GO:0006352">
    <property type="term" value="P:DNA-templated transcription initiation"/>
    <property type="evidence" value="ECO:0007669"/>
    <property type="project" value="InterPro"/>
</dbReference>
<evidence type="ECO:0000313" key="7">
    <source>
        <dbReference type="EMBL" id="SDL49710.1"/>
    </source>
</evidence>
<keyword evidence="8" id="KW-1185">Reference proteome</keyword>